<dbReference type="Proteomes" id="UP001623852">
    <property type="component" value="Chromosome"/>
</dbReference>
<evidence type="ECO:0000256" key="4">
    <source>
        <dbReference type="ARBA" id="ARBA00022801"/>
    </source>
</evidence>
<feature type="transmembrane region" description="Helical" evidence="7">
    <location>
        <begin position="236"/>
        <end position="256"/>
    </location>
</feature>
<dbReference type="PANTHER" id="PTHR43731">
    <property type="entry name" value="RHOMBOID PROTEASE"/>
    <property type="match status" value="1"/>
</dbReference>
<sequence>MAFGFPAAYSQLTPLNNLPQKTFILNAVSICKKLNWRIIYIDENELNAVSQNNKNIWNETISFSFDENTAIITSSSNGNQIYDRGRNKKNTEIFLDLYFEELKNISDFEINETDFSEQIKNENVSNKEKTEPENISAFYSFFSIFTPSKGYLITPVLIYINLAVFLVMTFSGVHFFKPEIQNIIDWGGNYGPMIYEGQFWRLLTSCFIHFGFFHLILNCIALAYAGLLLEPYLKIWTFLATYLFCGVIASLSSLYWNKDLVSAGASGAIFGMYGILLIVLLFKTFETKIKLKLLLNIAVLAGINILYSFKDGIDAAAHIGGFASGILFGLILSIIRKRKDYSMALISSLATIIIAVLFINFKNSKVYIYQVMEYEKRMQEFNDMEKMALEAYSIPYGNSIEENRESILYMIKDRGIYYWNENITLVNELDKLYLPKEIHQQNEKIIEYCELRISLYELAYKKISENSPKYDEQMLALNFKIASTLNQIKKAQTKS</sequence>
<organism evidence="9 10">
    <name type="scientific">Flavobacterium soyae</name>
    <dbReference type="NCBI Taxonomy" id="2903098"/>
    <lineage>
        <taxon>Bacteria</taxon>
        <taxon>Pseudomonadati</taxon>
        <taxon>Bacteroidota</taxon>
        <taxon>Flavobacteriia</taxon>
        <taxon>Flavobacteriales</taxon>
        <taxon>Flavobacteriaceae</taxon>
        <taxon>Flavobacterium</taxon>
    </lineage>
</organism>
<comment type="similarity">
    <text evidence="2">Belongs to the peptidase S54 family.</text>
</comment>
<dbReference type="EC" id="3.4.21.-" evidence="9"/>
<name>A0ABZ2UAS2_9FLAO</name>
<evidence type="ECO:0000256" key="5">
    <source>
        <dbReference type="ARBA" id="ARBA00022989"/>
    </source>
</evidence>
<dbReference type="Pfam" id="PF01694">
    <property type="entry name" value="Rhomboid"/>
    <property type="match status" value="1"/>
</dbReference>
<protein>
    <submittedName>
        <fullName evidence="9">Rhomboid family intramembrane serine protease</fullName>
        <ecNumber evidence="9">3.4.21.-</ecNumber>
    </submittedName>
</protein>
<comment type="subcellular location">
    <subcellularLocation>
        <location evidence="1">Membrane</location>
        <topology evidence="1">Multi-pass membrane protein</topology>
    </subcellularLocation>
</comment>
<evidence type="ECO:0000256" key="3">
    <source>
        <dbReference type="ARBA" id="ARBA00022692"/>
    </source>
</evidence>
<keyword evidence="9" id="KW-0645">Protease</keyword>
<proteinExistence type="inferred from homology"/>
<feature type="domain" description="Peptidase S54 rhomboid" evidence="8">
    <location>
        <begin position="197"/>
        <end position="333"/>
    </location>
</feature>
<dbReference type="InterPro" id="IPR035952">
    <property type="entry name" value="Rhomboid-like_sf"/>
</dbReference>
<evidence type="ECO:0000259" key="8">
    <source>
        <dbReference type="Pfam" id="PF01694"/>
    </source>
</evidence>
<dbReference type="InterPro" id="IPR022764">
    <property type="entry name" value="Peptidase_S54_rhomboid_dom"/>
</dbReference>
<evidence type="ECO:0000313" key="9">
    <source>
        <dbReference type="EMBL" id="WYZ17901.1"/>
    </source>
</evidence>
<keyword evidence="6 7" id="KW-0472">Membrane</keyword>
<accession>A0ABZ2UAS2</accession>
<evidence type="ECO:0000256" key="7">
    <source>
        <dbReference type="SAM" id="Phobius"/>
    </source>
</evidence>
<dbReference type="PANTHER" id="PTHR43731:SF14">
    <property type="entry name" value="PRESENILIN-ASSOCIATED RHOMBOID-LIKE PROTEIN, MITOCHONDRIAL"/>
    <property type="match status" value="1"/>
</dbReference>
<evidence type="ECO:0000256" key="1">
    <source>
        <dbReference type="ARBA" id="ARBA00004141"/>
    </source>
</evidence>
<gene>
    <name evidence="9" type="ORF">AABD74_12100</name>
</gene>
<reference evidence="9 10" key="1">
    <citation type="submission" date="2024-03" db="EMBL/GenBank/DDBJ databases">
        <title>Flavobacterium soyae.</title>
        <authorList>
            <person name="Zheng W."/>
        </authorList>
    </citation>
    <scope>NUCLEOTIDE SEQUENCE [LARGE SCALE GENOMIC DNA]</scope>
    <source>
        <strain evidence="9 10">55</strain>
    </source>
</reference>
<dbReference type="EMBL" id="CP150845">
    <property type="protein sequence ID" value="WYZ17901.1"/>
    <property type="molecule type" value="Genomic_DNA"/>
</dbReference>
<evidence type="ECO:0000256" key="6">
    <source>
        <dbReference type="ARBA" id="ARBA00023136"/>
    </source>
</evidence>
<keyword evidence="4 9" id="KW-0378">Hydrolase</keyword>
<keyword evidence="3 7" id="KW-0812">Transmembrane</keyword>
<evidence type="ECO:0000256" key="2">
    <source>
        <dbReference type="ARBA" id="ARBA00009045"/>
    </source>
</evidence>
<feature type="transmembrane region" description="Helical" evidence="7">
    <location>
        <begin position="207"/>
        <end position="229"/>
    </location>
</feature>
<evidence type="ECO:0000313" key="10">
    <source>
        <dbReference type="Proteomes" id="UP001623852"/>
    </source>
</evidence>
<dbReference type="Gene3D" id="1.20.1540.10">
    <property type="entry name" value="Rhomboid-like"/>
    <property type="match status" value="1"/>
</dbReference>
<dbReference type="GO" id="GO:0008233">
    <property type="term" value="F:peptidase activity"/>
    <property type="evidence" value="ECO:0007669"/>
    <property type="project" value="UniProtKB-KW"/>
</dbReference>
<feature type="transmembrane region" description="Helical" evidence="7">
    <location>
        <begin position="342"/>
        <end position="361"/>
    </location>
</feature>
<dbReference type="SUPFAM" id="SSF144091">
    <property type="entry name" value="Rhomboid-like"/>
    <property type="match status" value="1"/>
</dbReference>
<feature type="transmembrane region" description="Helical" evidence="7">
    <location>
        <begin position="156"/>
        <end position="176"/>
    </location>
</feature>
<feature type="transmembrane region" description="Helical" evidence="7">
    <location>
        <begin position="262"/>
        <end position="281"/>
    </location>
</feature>
<dbReference type="RefSeq" id="WP_406843032.1">
    <property type="nucleotide sequence ID" value="NZ_CP150845.1"/>
</dbReference>
<keyword evidence="5 7" id="KW-1133">Transmembrane helix</keyword>
<dbReference type="InterPro" id="IPR050925">
    <property type="entry name" value="Rhomboid_protease_S54"/>
</dbReference>
<dbReference type="GO" id="GO:0006508">
    <property type="term" value="P:proteolysis"/>
    <property type="evidence" value="ECO:0007669"/>
    <property type="project" value="UniProtKB-KW"/>
</dbReference>
<feature type="transmembrane region" description="Helical" evidence="7">
    <location>
        <begin position="315"/>
        <end position="335"/>
    </location>
</feature>
<keyword evidence="10" id="KW-1185">Reference proteome</keyword>